<accession>A0A1G7AJ53</accession>
<dbReference type="InterPro" id="IPR011856">
    <property type="entry name" value="tRNA_endonuc-like_dom_sf"/>
</dbReference>
<protein>
    <recommendedName>
        <fullName evidence="1">Endonuclease NucS C-terminal domain-containing protein</fullName>
    </recommendedName>
</protein>
<dbReference type="AlphaFoldDB" id="A0A1G7AJ53"/>
<feature type="domain" description="Endonuclease NucS C-terminal" evidence="1">
    <location>
        <begin position="25"/>
        <end position="91"/>
    </location>
</feature>
<evidence type="ECO:0000313" key="2">
    <source>
        <dbReference type="EMBL" id="SDE14841.1"/>
    </source>
</evidence>
<evidence type="ECO:0000313" key="3">
    <source>
        <dbReference type="Proteomes" id="UP000198922"/>
    </source>
</evidence>
<evidence type="ECO:0000259" key="1">
    <source>
        <dbReference type="Pfam" id="PF01939"/>
    </source>
</evidence>
<gene>
    <name evidence="2" type="ORF">SAMN04488567_0984</name>
</gene>
<dbReference type="Proteomes" id="UP000198922">
    <property type="component" value="Unassembled WGS sequence"/>
</dbReference>
<name>A0A1G7AJ53_9RHOB</name>
<dbReference type="STRING" id="521013.SAMN04488567_0984"/>
<dbReference type="EMBL" id="FNAT01000001">
    <property type="protein sequence ID" value="SDE14841.1"/>
    <property type="molecule type" value="Genomic_DNA"/>
</dbReference>
<dbReference type="Gene3D" id="3.40.1350.10">
    <property type="match status" value="1"/>
</dbReference>
<dbReference type="OrthoDB" id="570199at2"/>
<sequence>MPISHAVWTVSDRPSVIPQGALPSEQMLEDMIMAEPKILSSEWMLIGRQVGTRHGGWIDLLAVAPDGTLVVIELKRDKTPREVVAQALDYASWVEVQGAEDIAAIYSRFKPGRSLAADFEARFGQALDEDTINESHQVVIVASTLDASSERIVNYLNDKGIAINVLFFQVFDHGDQQLLSRAWLIDPGDVQVQAAGRSKSGEKEPWNGEFYVSFGADRSRVWDEAVRYGFISGGGGEWYSNSLRMLEEGDRIWVKIPKRGFVGVGRVTGPRVAAKDFQINEMPALDVLEGNYHREYSNDPEKSEYFVPVQWICTVPQAQAVQEVGMFGNQNTVCKPVTPKWRSTVARLMERFEVTD</sequence>
<dbReference type="RefSeq" id="WP_090109772.1">
    <property type="nucleotide sequence ID" value="NZ_FNAT01000001.1"/>
</dbReference>
<dbReference type="Pfam" id="PF01939">
    <property type="entry name" value="NucS_C"/>
    <property type="match status" value="1"/>
</dbReference>
<proteinExistence type="predicted"/>
<keyword evidence="3" id="KW-1185">Reference proteome</keyword>
<organism evidence="2 3">
    <name type="scientific">Limimaricola pyoseonensis</name>
    <dbReference type="NCBI Taxonomy" id="521013"/>
    <lineage>
        <taxon>Bacteria</taxon>
        <taxon>Pseudomonadati</taxon>
        <taxon>Pseudomonadota</taxon>
        <taxon>Alphaproteobacteria</taxon>
        <taxon>Rhodobacterales</taxon>
        <taxon>Paracoccaceae</taxon>
        <taxon>Limimaricola</taxon>
    </lineage>
</organism>
<dbReference type="InterPro" id="IPR048301">
    <property type="entry name" value="NucS_C"/>
</dbReference>
<reference evidence="3" key="1">
    <citation type="submission" date="2016-10" db="EMBL/GenBank/DDBJ databases">
        <authorList>
            <person name="Varghese N."/>
            <person name="Submissions S."/>
        </authorList>
    </citation>
    <scope>NUCLEOTIDE SEQUENCE [LARGE SCALE GENOMIC DNA]</scope>
    <source>
        <strain evidence="3">DSM 21424</strain>
    </source>
</reference>
<dbReference type="GO" id="GO:0003676">
    <property type="term" value="F:nucleic acid binding"/>
    <property type="evidence" value="ECO:0007669"/>
    <property type="project" value="InterPro"/>
</dbReference>
<dbReference type="GO" id="GO:0004519">
    <property type="term" value="F:endonuclease activity"/>
    <property type="evidence" value="ECO:0007669"/>
    <property type="project" value="InterPro"/>
</dbReference>